<gene>
    <name evidence="3" type="ORF">LX03_02595</name>
</gene>
<feature type="domain" description="NADP-dependent oxidoreductase" evidence="2">
    <location>
        <begin position="3"/>
        <end position="65"/>
    </location>
</feature>
<dbReference type="EMBL" id="JROC01000026">
    <property type="protein sequence ID" value="KGL67204.1"/>
    <property type="molecule type" value="Genomic_DNA"/>
</dbReference>
<organism evidence="3 4">
    <name type="scientific">Limosilactobacillus mucosae</name>
    <name type="common">Lactobacillus mucosae</name>
    <dbReference type="NCBI Taxonomy" id="97478"/>
    <lineage>
        <taxon>Bacteria</taxon>
        <taxon>Bacillati</taxon>
        <taxon>Bacillota</taxon>
        <taxon>Bacilli</taxon>
        <taxon>Lactobacillales</taxon>
        <taxon>Lactobacillaceae</taxon>
        <taxon>Limosilactobacillus</taxon>
    </lineage>
</organism>
<sequence>MQIVKRVQKLAERYHVKMQQVALAWQWAKGVAAPIVGATKASYLDDAATALDLQLTKQDIAYLEAPYQPHAIVGAIDHNPAEGTVLIDEKKDTNQ</sequence>
<dbReference type="AlphaFoldDB" id="A0A099YA73"/>
<dbReference type="GO" id="GO:0005829">
    <property type="term" value="C:cytosol"/>
    <property type="evidence" value="ECO:0007669"/>
    <property type="project" value="TreeGrafter"/>
</dbReference>
<dbReference type="InterPro" id="IPR023210">
    <property type="entry name" value="NADP_OxRdtase_dom"/>
</dbReference>
<dbReference type="Pfam" id="PF00248">
    <property type="entry name" value="Aldo_ket_red"/>
    <property type="match status" value="1"/>
</dbReference>
<dbReference type="InterPro" id="IPR050523">
    <property type="entry name" value="AKR_Detox_Biosynth"/>
</dbReference>
<accession>A0A099YA73</accession>
<protein>
    <recommendedName>
        <fullName evidence="2">NADP-dependent oxidoreductase domain-containing protein</fullName>
    </recommendedName>
</protein>
<dbReference type="InterPro" id="IPR036812">
    <property type="entry name" value="NAD(P)_OxRdtase_dom_sf"/>
</dbReference>
<dbReference type="Proteomes" id="UP000030001">
    <property type="component" value="Unassembled WGS sequence"/>
</dbReference>
<dbReference type="GO" id="GO:0016491">
    <property type="term" value="F:oxidoreductase activity"/>
    <property type="evidence" value="ECO:0007669"/>
    <property type="project" value="UniProtKB-KW"/>
</dbReference>
<dbReference type="PANTHER" id="PTHR43364:SF4">
    <property type="entry name" value="NAD(P)-LINKED OXIDOREDUCTASE SUPERFAMILY PROTEIN"/>
    <property type="match status" value="1"/>
</dbReference>
<reference evidence="3 4" key="1">
    <citation type="submission" date="2014-09" db="EMBL/GenBank/DDBJ databases">
        <title>Lactobacillus mucosae CRL573 Genome Sequencing.</title>
        <authorList>
            <person name="Bleckwedel J."/>
            <person name="Teran L.C."/>
            <person name="Bonacina J."/>
            <person name="Saavedra L."/>
            <person name="Mozzi F.B."/>
            <person name="Raya R.R."/>
        </authorList>
    </citation>
    <scope>NUCLEOTIDE SEQUENCE [LARGE SCALE GENOMIC DNA]</scope>
    <source>
        <strain evidence="3 4">CRL573</strain>
    </source>
</reference>
<proteinExistence type="predicted"/>
<dbReference type="Gene3D" id="3.20.20.100">
    <property type="entry name" value="NADP-dependent oxidoreductase domain"/>
    <property type="match status" value="1"/>
</dbReference>
<keyword evidence="1" id="KW-0560">Oxidoreductase</keyword>
<name>A0A099YA73_LIMMU</name>
<dbReference type="SUPFAM" id="SSF51430">
    <property type="entry name" value="NAD(P)-linked oxidoreductase"/>
    <property type="match status" value="1"/>
</dbReference>
<dbReference type="PANTHER" id="PTHR43364">
    <property type="entry name" value="NADH-SPECIFIC METHYLGLYOXAL REDUCTASE-RELATED"/>
    <property type="match status" value="1"/>
</dbReference>
<evidence type="ECO:0000313" key="3">
    <source>
        <dbReference type="EMBL" id="KGL67204.1"/>
    </source>
</evidence>
<evidence type="ECO:0000313" key="4">
    <source>
        <dbReference type="Proteomes" id="UP000030001"/>
    </source>
</evidence>
<evidence type="ECO:0000259" key="2">
    <source>
        <dbReference type="Pfam" id="PF00248"/>
    </source>
</evidence>
<evidence type="ECO:0000256" key="1">
    <source>
        <dbReference type="ARBA" id="ARBA00023002"/>
    </source>
</evidence>
<comment type="caution">
    <text evidence="3">The sequence shown here is derived from an EMBL/GenBank/DDBJ whole genome shotgun (WGS) entry which is preliminary data.</text>
</comment>